<evidence type="ECO:0000256" key="22">
    <source>
        <dbReference type="RuleBase" id="RU003465"/>
    </source>
</evidence>
<feature type="repeat" description="CHCR" evidence="21">
    <location>
        <begin position="1178"/>
        <end position="1290"/>
    </location>
</feature>
<reference evidence="27" key="2">
    <citation type="journal article" date="2024" name="Plant">
        <title>Genomic evolution and insights into agronomic trait innovations of Sesamum species.</title>
        <authorList>
            <person name="Miao H."/>
            <person name="Wang L."/>
            <person name="Qu L."/>
            <person name="Liu H."/>
            <person name="Sun Y."/>
            <person name="Le M."/>
            <person name="Wang Q."/>
            <person name="Wei S."/>
            <person name="Zheng Y."/>
            <person name="Lin W."/>
            <person name="Duan Y."/>
            <person name="Cao H."/>
            <person name="Xiong S."/>
            <person name="Wang X."/>
            <person name="Wei L."/>
            <person name="Li C."/>
            <person name="Ma Q."/>
            <person name="Ju M."/>
            <person name="Zhao R."/>
            <person name="Li G."/>
            <person name="Mu C."/>
            <person name="Tian Q."/>
            <person name="Mei H."/>
            <person name="Zhang T."/>
            <person name="Gao T."/>
            <person name="Zhang H."/>
        </authorList>
    </citation>
    <scope>NUCLEOTIDE SEQUENCE</scope>
    <source>
        <strain evidence="27">KEN8</strain>
    </source>
</reference>
<dbReference type="GO" id="GO:0046872">
    <property type="term" value="F:metal ion binding"/>
    <property type="evidence" value="ECO:0007669"/>
    <property type="project" value="UniProtKB-KW"/>
</dbReference>
<keyword evidence="10 25" id="KW-0812">Transmembrane</keyword>
<dbReference type="SUPFAM" id="SSF48371">
    <property type="entry name" value="ARM repeat"/>
    <property type="match status" value="5"/>
</dbReference>
<dbReference type="PROSITE" id="PS51746">
    <property type="entry name" value="PPM_2"/>
    <property type="match status" value="1"/>
</dbReference>
<dbReference type="InterPro" id="IPR000222">
    <property type="entry name" value="PP2C_BS"/>
</dbReference>
<dbReference type="InterPro" id="IPR031814">
    <property type="entry name" value="ALG11_N"/>
</dbReference>
<keyword evidence="9" id="KW-0328">Glycosyltransferase</keyword>
<evidence type="ECO:0000256" key="14">
    <source>
        <dbReference type="ARBA" id="ARBA00022912"/>
    </source>
</evidence>
<dbReference type="GO" id="GO:0071439">
    <property type="term" value="C:clathrin complex"/>
    <property type="evidence" value="ECO:0007669"/>
    <property type="project" value="TreeGrafter"/>
</dbReference>
<evidence type="ECO:0000256" key="6">
    <source>
        <dbReference type="ARBA" id="ARBA00012645"/>
    </source>
</evidence>
<keyword evidence="14 22" id="KW-0904">Protein phosphatase</keyword>
<reference evidence="27" key="1">
    <citation type="submission" date="2020-06" db="EMBL/GenBank/DDBJ databases">
        <authorList>
            <person name="Li T."/>
            <person name="Hu X."/>
            <person name="Zhang T."/>
            <person name="Song X."/>
            <person name="Zhang H."/>
            <person name="Dai N."/>
            <person name="Sheng W."/>
            <person name="Hou X."/>
            <person name="Wei L."/>
        </authorList>
    </citation>
    <scope>NUCLEOTIDE SEQUENCE</scope>
    <source>
        <strain evidence="27">KEN8</strain>
        <tissue evidence="27">Leaf</tissue>
    </source>
</reference>
<evidence type="ECO:0000256" key="9">
    <source>
        <dbReference type="ARBA" id="ARBA00022676"/>
    </source>
</evidence>
<dbReference type="InterPro" id="IPR011990">
    <property type="entry name" value="TPR-like_helical_dom_sf"/>
</dbReference>
<dbReference type="InterPro" id="IPR016024">
    <property type="entry name" value="ARM-type_fold"/>
</dbReference>
<dbReference type="Pfam" id="PF13838">
    <property type="entry name" value="Clathrin_H_link"/>
    <property type="match status" value="1"/>
</dbReference>
<dbReference type="GO" id="GO:0009738">
    <property type="term" value="P:abscisic acid-activated signaling pathway"/>
    <property type="evidence" value="ECO:0007669"/>
    <property type="project" value="UniProtKB-ARBA"/>
</dbReference>
<dbReference type="PANTHER" id="PTHR10292">
    <property type="entry name" value="CLATHRIN HEAVY CHAIN RELATED"/>
    <property type="match status" value="1"/>
</dbReference>
<evidence type="ECO:0000256" key="2">
    <source>
        <dbReference type="ARBA" id="ARBA00001946"/>
    </source>
</evidence>
<dbReference type="Gene3D" id="3.40.50.2000">
    <property type="entry name" value="Glycogen Phosphorylase B"/>
    <property type="match status" value="1"/>
</dbReference>
<dbReference type="GO" id="GO:0005198">
    <property type="term" value="F:structural molecule activity"/>
    <property type="evidence" value="ECO:0007669"/>
    <property type="project" value="InterPro"/>
</dbReference>
<comment type="subcellular location">
    <subcellularLocation>
        <location evidence="3">Endoplasmic reticulum membrane</location>
        <topology evidence="3">Single-pass membrane protein</topology>
    </subcellularLocation>
</comment>
<dbReference type="InterPro" id="IPR016025">
    <property type="entry name" value="Clathrin_H-chain_N"/>
</dbReference>
<feature type="repeat" description="CHCR" evidence="21">
    <location>
        <begin position="1549"/>
        <end position="1695"/>
    </location>
</feature>
<evidence type="ECO:0000256" key="5">
    <source>
        <dbReference type="ARBA" id="ARBA00006702"/>
    </source>
</evidence>
<dbReference type="CDD" id="cd03806">
    <property type="entry name" value="GT4_ALG11-like"/>
    <property type="match status" value="1"/>
</dbReference>
<evidence type="ECO:0000256" key="23">
    <source>
        <dbReference type="SAM" id="Coils"/>
    </source>
</evidence>
<feature type="coiled-coil region" evidence="23">
    <location>
        <begin position="1844"/>
        <end position="1872"/>
    </location>
</feature>
<dbReference type="SMART" id="SM00299">
    <property type="entry name" value="CLH"/>
    <property type="match status" value="6"/>
</dbReference>
<comment type="catalytic activity">
    <reaction evidence="19">
        <text>O-phospho-L-seryl-[protein] + H2O = L-seryl-[protein] + phosphate</text>
        <dbReference type="Rhea" id="RHEA:20629"/>
        <dbReference type="Rhea" id="RHEA-COMP:9863"/>
        <dbReference type="Rhea" id="RHEA-COMP:11604"/>
        <dbReference type="ChEBI" id="CHEBI:15377"/>
        <dbReference type="ChEBI" id="CHEBI:29999"/>
        <dbReference type="ChEBI" id="CHEBI:43474"/>
        <dbReference type="ChEBI" id="CHEBI:83421"/>
        <dbReference type="EC" id="3.1.3.16"/>
    </reaction>
</comment>
<dbReference type="Gene3D" id="3.60.40.10">
    <property type="entry name" value="PPM-type phosphatase domain"/>
    <property type="match status" value="1"/>
</dbReference>
<dbReference type="PANTHER" id="PTHR10292:SF34">
    <property type="entry name" value="CLATHRIN HEAVY CHAIN 1-RELATED"/>
    <property type="match status" value="1"/>
</dbReference>
<dbReference type="CDD" id="cd00143">
    <property type="entry name" value="PP2Cc"/>
    <property type="match status" value="1"/>
</dbReference>
<evidence type="ECO:0000256" key="1">
    <source>
        <dbReference type="ARBA" id="ARBA00001936"/>
    </source>
</evidence>
<dbReference type="EC" id="3.1.3.16" evidence="7"/>
<dbReference type="EMBL" id="JACGWM010000003">
    <property type="protein sequence ID" value="KAL0382144.1"/>
    <property type="molecule type" value="Genomic_DNA"/>
</dbReference>
<organism evidence="27">
    <name type="scientific">Sesamum calycinum</name>
    <dbReference type="NCBI Taxonomy" id="2727403"/>
    <lineage>
        <taxon>Eukaryota</taxon>
        <taxon>Viridiplantae</taxon>
        <taxon>Streptophyta</taxon>
        <taxon>Embryophyta</taxon>
        <taxon>Tracheophyta</taxon>
        <taxon>Spermatophyta</taxon>
        <taxon>Magnoliopsida</taxon>
        <taxon>eudicotyledons</taxon>
        <taxon>Gunneridae</taxon>
        <taxon>Pentapetalae</taxon>
        <taxon>asterids</taxon>
        <taxon>lamiids</taxon>
        <taxon>Lamiales</taxon>
        <taxon>Pedaliaceae</taxon>
        <taxon>Sesamum</taxon>
    </lineage>
</organism>
<evidence type="ECO:0000256" key="20">
    <source>
        <dbReference type="ARBA" id="ARBA00048336"/>
    </source>
</evidence>
<feature type="transmembrane region" description="Helical" evidence="25">
    <location>
        <begin position="1940"/>
        <end position="1960"/>
    </location>
</feature>
<dbReference type="GO" id="GO:0032051">
    <property type="term" value="F:clathrin light chain binding"/>
    <property type="evidence" value="ECO:0007669"/>
    <property type="project" value="TreeGrafter"/>
</dbReference>
<evidence type="ECO:0000256" key="21">
    <source>
        <dbReference type="PROSITE-ProRule" id="PRU01006"/>
    </source>
</evidence>
<feature type="repeat" description="CHCR" evidence="21">
    <location>
        <begin position="883"/>
        <end position="1029"/>
    </location>
</feature>
<feature type="repeat" description="CHCR" evidence="21">
    <location>
        <begin position="1302"/>
        <end position="1447"/>
    </location>
</feature>
<dbReference type="Pfam" id="PF00481">
    <property type="entry name" value="PP2C"/>
    <property type="match status" value="1"/>
</dbReference>
<dbReference type="GO" id="GO:0006898">
    <property type="term" value="P:receptor-mediated endocytosis"/>
    <property type="evidence" value="ECO:0007669"/>
    <property type="project" value="TreeGrafter"/>
</dbReference>
<dbReference type="EC" id="2.4.1.131" evidence="6"/>
<keyword evidence="17" id="KW-0464">Manganese</keyword>
<evidence type="ECO:0000256" key="10">
    <source>
        <dbReference type="ARBA" id="ARBA00022692"/>
    </source>
</evidence>
<dbReference type="GO" id="GO:0004377">
    <property type="term" value="F:GDP-Man:Man(3)GlcNAc(2)-PP-Dol alpha-1,2-mannosyltransferase activity"/>
    <property type="evidence" value="ECO:0007669"/>
    <property type="project" value="UniProtKB-EC"/>
</dbReference>
<keyword evidence="15 25" id="KW-1133">Transmembrane helix</keyword>
<gene>
    <name evidence="27" type="ORF">Scaly_0501700</name>
</gene>
<dbReference type="GO" id="GO:0009507">
    <property type="term" value="C:chloroplast"/>
    <property type="evidence" value="ECO:0007669"/>
    <property type="project" value="TreeGrafter"/>
</dbReference>
<evidence type="ECO:0000256" key="7">
    <source>
        <dbReference type="ARBA" id="ARBA00013081"/>
    </source>
</evidence>
<dbReference type="FunFam" id="1.25.40.10:FF:000686">
    <property type="entry name" value="Clathrin heavy chain"/>
    <property type="match status" value="1"/>
</dbReference>
<dbReference type="PROSITE" id="PS50236">
    <property type="entry name" value="CHCR"/>
    <property type="match status" value="6"/>
</dbReference>
<accession>A0AAW2RPU2</accession>
<dbReference type="Pfam" id="PF15924">
    <property type="entry name" value="ALG11_N"/>
    <property type="match status" value="1"/>
</dbReference>
<name>A0AAW2RPU2_9LAMI</name>
<dbReference type="SUPFAM" id="SSF81606">
    <property type="entry name" value="PP2C-like"/>
    <property type="match status" value="1"/>
</dbReference>
<evidence type="ECO:0000256" key="3">
    <source>
        <dbReference type="ARBA" id="ARBA00004389"/>
    </source>
</evidence>
<dbReference type="InterPro" id="IPR036457">
    <property type="entry name" value="PPM-type-like_dom_sf"/>
</dbReference>
<keyword evidence="9" id="KW-0808">Transferase</keyword>
<dbReference type="InterPro" id="IPR000547">
    <property type="entry name" value="Clathrin_H-chain/VPS_repeat"/>
</dbReference>
<feature type="region of interest" description="Disordered" evidence="24">
    <location>
        <begin position="1"/>
        <end position="66"/>
    </location>
</feature>
<dbReference type="SMART" id="SM00332">
    <property type="entry name" value="PP2Cc"/>
    <property type="match status" value="1"/>
</dbReference>
<dbReference type="SUPFAM" id="SSF53756">
    <property type="entry name" value="UDP-Glycosyltransferase/glycogen phosphorylase"/>
    <property type="match status" value="1"/>
</dbReference>
<dbReference type="Gene3D" id="1.25.40.30">
    <property type="match status" value="1"/>
</dbReference>
<dbReference type="GO" id="GO:0006886">
    <property type="term" value="P:intracellular protein transport"/>
    <property type="evidence" value="ECO:0007669"/>
    <property type="project" value="UniProtKB-UniRule"/>
</dbReference>
<evidence type="ECO:0000256" key="17">
    <source>
        <dbReference type="ARBA" id="ARBA00023211"/>
    </source>
</evidence>
<evidence type="ECO:0000256" key="4">
    <source>
        <dbReference type="ARBA" id="ARBA00004922"/>
    </source>
</evidence>
<dbReference type="GO" id="GO:0005789">
    <property type="term" value="C:endoplasmic reticulum membrane"/>
    <property type="evidence" value="ECO:0007669"/>
    <property type="project" value="UniProtKB-SubCell"/>
</dbReference>
<dbReference type="Gene3D" id="1.25.40.10">
    <property type="entry name" value="Tetratricopeptide repeat domain"/>
    <property type="match status" value="2"/>
</dbReference>
<dbReference type="GO" id="GO:0004722">
    <property type="term" value="F:protein serine/threonine phosphatase activity"/>
    <property type="evidence" value="ECO:0007669"/>
    <property type="project" value="UniProtKB-EC"/>
</dbReference>
<dbReference type="GO" id="GO:0030130">
    <property type="term" value="C:clathrin coat of trans-Golgi network vesicle"/>
    <property type="evidence" value="ECO:0007669"/>
    <property type="project" value="InterPro"/>
</dbReference>
<comment type="catalytic activity">
    <reaction evidence="20">
        <text>O-phospho-L-threonyl-[protein] + H2O = L-threonyl-[protein] + phosphate</text>
        <dbReference type="Rhea" id="RHEA:47004"/>
        <dbReference type="Rhea" id="RHEA-COMP:11060"/>
        <dbReference type="Rhea" id="RHEA-COMP:11605"/>
        <dbReference type="ChEBI" id="CHEBI:15377"/>
        <dbReference type="ChEBI" id="CHEBI:30013"/>
        <dbReference type="ChEBI" id="CHEBI:43474"/>
        <dbReference type="ChEBI" id="CHEBI:61977"/>
        <dbReference type="EC" id="3.1.3.16"/>
    </reaction>
</comment>
<keyword evidence="12 22" id="KW-0378">Hydrolase</keyword>
<dbReference type="InterPro" id="IPR001932">
    <property type="entry name" value="PPM-type_phosphatase-like_dom"/>
</dbReference>
<keyword evidence="23" id="KW-0175">Coiled coil</keyword>
<dbReference type="InterPro" id="IPR012331">
    <property type="entry name" value="Clathrin_H-chain_linker"/>
</dbReference>
<dbReference type="SUPFAM" id="SSF50989">
    <property type="entry name" value="Clathrin heavy-chain terminal domain"/>
    <property type="match status" value="1"/>
</dbReference>
<evidence type="ECO:0000256" key="19">
    <source>
        <dbReference type="ARBA" id="ARBA00047761"/>
    </source>
</evidence>
<evidence type="ECO:0000259" key="26">
    <source>
        <dbReference type="PROSITE" id="PS51746"/>
    </source>
</evidence>
<evidence type="ECO:0000256" key="11">
    <source>
        <dbReference type="ARBA" id="ARBA00022723"/>
    </source>
</evidence>
<dbReference type="GO" id="GO:0030132">
    <property type="term" value="C:clathrin coat of coated pit"/>
    <property type="evidence" value="ECO:0007669"/>
    <property type="project" value="InterPro"/>
</dbReference>
<dbReference type="InterPro" id="IPR038013">
    <property type="entry name" value="ALG11"/>
</dbReference>
<comment type="catalytic activity">
    <reaction evidence="18">
        <text>an alpha-D-Man-(1-&gt;3)-[alpha-D-Man-(1-&gt;6)]-beta-D-Man-(1-&gt;4)-beta-D-GlcNAc-(1-&gt;4)-alpha-D-GlcNAc-diphospho-di-trans,poly-cis-dolichol + 2 GDP-alpha-D-mannose = an alpha-D-Man-(1-&gt;2)-alpha-D-Man-(1-&gt;2)-alpha-D-Man-(1-&gt;3)-[alpha-D-Man-(1-&gt;6)]-beta-D-Man-(1-&gt;4)-beta-D-GlcNAc-(1-&gt;4)-alpha-D-GlcNAc-diphospho-di-trans,poly-cis-dolichol + 2 GDP + 2 H(+)</text>
        <dbReference type="Rhea" id="RHEA:29523"/>
        <dbReference type="Rhea" id="RHEA-COMP:19515"/>
        <dbReference type="Rhea" id="RHEA-COMP:19516"/>
        <dbReference type="ChEBI" id="CHEBI:15378"/>
        <dbReference type="ChEBI" id="CHEBI:57527"/>
        <dbReference type="ChEBI" id="CHEBI:58189"/>
        <dbReference type="ChEBI" id="CHEBI:132511"/>
        <dbReference type="ChEBI" id="CHEBI:132515"/>
        <dbReference type="EC" id="2.4.1.131"/>
    </reaction>
    <physiologicalReaction direction="left-to-right" evidence="18">
        <dbReference type="Rhea" id="RHEA:29524"/>
    </physiologicalReaction>
</comment>
<comment type="similarity">
    <text evidence="5 22">Belongs to the PP2C family.</text>
</comment>
<evidence type="ECO:0000256" key="12">
    <source>
        <dbReference type="ARBA" id="ARBA00022801"/>
    </source>
</evidence>
<dbReference type="Gene3D" id="2.130.10.110">
    <property type="entry name" value="Clathrin heavy-chain terminal domain"/>
    <property type="match status" value="2"/>
</dbReference>
<dbReference type="PROSITE" id="PS01032">
    <property type="entry name" value="PPM_1"/>
    <property type="match status" value="1"/>
</dbReference>
<keyword evidence="13" id="KW-0460">Magnesium</keyword>
<evidence type="ECO:0000256" key="13">
    <source>
        <dbReference type="ARBA" id="ARBA00022842"/>
    </source>
</evidence>
<evidence type="ECO:0000256" key="25">
    <source>
        <dbReference type="SAM" id="Phobius"/>
    </source>
</evidence>
<evidence type="ECO:0000256" key="8">
    <source>
        <dbReference type="ARBA" id="ARBA00022018"/>
    </source>
</evidence>
<feature type="repeat" description="CHCR" evidence="21">
    <location>
        <begin position="1698"/>
        <end position="1841"/>
    </location>
</feature>
<dbReference type="InterPro" id="IPR055358">
    <property type="entry name" value="CHCR"/>
</dbReference>
<keyword evidence="16 25" id="KW-0472">Membrane</keyword>
<evidence type="ECO:0000256" key="24">
    <source>
        <dbReference type="SAM" id="MobiDB-lite"/>
    </source>
</evidence>
<proteinExistence type="inferred from homology"/>
<dbReference type="FunFam" id="3.60.40.10:FF:000044">
    <property type="entry name" value="probable protein phosphatase 2C 25"/>
    <property type="match status" value="1"/>
</dbReference>
<evidence type="ECO:0000256" key="18">
    <source>
        <dbReference type="ARBA" id="ARBA00045065"/>
    </source>
</evidence>
<dbReference type="InterPro" id="IPR022365">
    <property type="entry name" value="Clathrin_H-chain_propeller_rpt"/>
</dbReference>
<dbReference type="Pfam" id="PF00534">
    <property type="entry name" value="Glycos_transf_1"/>
    <property type="match status" value="1"/>
</dbReference>
<evidence type="ECO:0000256" key="16">
    <source>
        <dbReference type="ARBA" id="ARBA00023136"/>
    </source>
</evidence>
<dbReference type="InterPro" id="IPR001296">
    <property type="entry name" value="Glyco_trans_1"/>
</dbReference>
<dbReference type="FunFam" id="1.25.40.10:FF:000001">
    <property type="entry name" value="Clathrin heavy chain"/>
    <property type="match status" value="1"/>
</dbReference>
<evidence type="ECO:0000313" key="27">
    <source>
        <dbReference type="EMBL" id="KAL0382144.1"/>
    </source>
</evidence>
<sequence>MPCAVAAVSTSPMFTPSPRKLSPIFCKSAASPPPPPPPSSLSSPSRLGLKHIGKPLSGGGDEEVGPSKVVTMTKRKRPARIDIPVMNIGFDNERTISDFDRLNEVEIEGEGYSVYCKRGKRGGVMEDRYATVLGSEGDSKQAFFGVFDGHGGAGAAEFAAKNLEKNVMNEISKRSAVEIEEAVKEGYLTTDAEFLKKDIRGGTCCVTALIHKGDLVVSNAGDCRAVICRGGVAEALTVDHRPSLNDEKERIESLGGYVDCCRGVWRVHGSLAVSRSIGDRHLKQWVIAEPATKVLKISPECEFLILASDGLWDKVSNQEAVDVVRPLCTGVEKPEAFSACKKLVDLSLARGSADDTSVMVIQLSLAAGLLVCGVKLFYFGSNKPKSRKMERRLVVEIYFAWRKNNTCNLISEVICCYAVVPTSIPDPFPDPELRSRSFVVSSAMAAANAPITMKEALTLTSIGINPQFITFTNVTMESDKYICVRETAPQNSVVIIDMNMPMQPLRRPITADSALMNPNSRILALKGDSEPVKMFDRTANLANNQIINYKCDPSEKWLVLIGIAPGSPEVPGNDKDSILISFATKSSNAGQITSKLHVIELGAQPGKPSFTKKQADLFFPPDFGDDFPVAMQISHKYSLIYVITKLGLLFVYDLETATAVYRNRISPDPIFLTSEASSVGGFYAINRRGQVLLATVNDATIVPFVSGQVVQRFQELFAQTKYKEAAELAAESPQGILRTPDTVAKFQSVPVQAGQTPPLLQYFGTLLTKGKLNAFESLELSRLVVNQNKKNLLENWLAEDKLECSEELGDLVKTVDNDLALKIYIKARATPKVVAAFAERREFDKILIYSKQVGYTPDYLFLLQTILRSDPQGAVNFALMMSQMEGSCPVDYNTITDLFLQRNMIREATAFLLDVLKPNLPEHAHLQTKVLEINLVTFPNVADAILANGMFSHYDRPRIAQLCEKAGLYVRALQHYSELPDIKRVIVNTHAIEPQALVEFFGSLSKEWALECMKDLLLVNLRGNLQIIVQVAKEYCEQLGVEACIKLFEQFKSYELYFFLGSYLSSSEDPEIHFKYIEAAAKTGQIKEVERVTRESNFYDPEKTKNFLMEAKLPDARPLINVCDRFGFVPDLTHYLYSNNMLRYIEGYVQKVNPGNAPLVVGQLLDDECPEDFIKGLILSVRSLLPVEPLVEECEKRNRLRLLTQFLEHLVSEGSQDVHVHNALGKIIIDSNNNPEHFLTTNPYYDPRVVGKYCEKRDPTLAVVAYRKGTCDDELINVTNKNSLFKLQARRLLIDQVVSTALPESKSPEQVSAAVKAFMTADLPHELIELLEKIVLQNSAFSGNFNLQNLLILTAIKADPSRVMDYVNRLDNFDGPAVGEVAVEAQLYEEAYAIFKKFNLNVQAVNVLLDNIRDINRAVEFAFRVEEDAVWSQVAKAQLREGLVSDAIESFIRADDATQFLEVIKAAEDGDVYHDLVKYLLMVRQKTKEPKVDSEKIGWATNAYTLVKLQQFQGAVDAARKANSAKTWKEVCFACVDAEEFRLAQICGLNIIVQVDDLEEVSEYYQNRGCFNELISLMESGLGLERAHMGIFTELGVLYARYRHEKLMEHIKLFSTRLNIPKLIRACDEQQHWQELTYLYIQYDEFDNAATTVMNHSPEAWDHMQFKDIIVKVANVELYYKAVHFYLQEHPDLINDVLNVLALRVDHTRVVDIMRKAGHLRLVKPYMVAVQSNNVSAVNEALNEIYVEEEDYDRLRESIDLHDNFDQIGLAQKIEKHELLEMRRVAAYIYKKAGRWKQSIALSKKDNLYKDAMETASQSGDRELAEELLVYFIEQFIREYTGKVDELIKDKIETVKEVKAKENEEKEVMMQQNMYAQLLPLALPAPPMPGMGGPPGMGGGFAAPPPPMGDFPDSSVPSLIARIELEQRSGCFSAEMASRLFLLALPLATLVIAFIIRVISTVFHCRRSRKIAVGFFHPFTNGGGGERVLWCAVKAVQEESPDLDCVIYTGDHDSSPQSLSARARDNFGVELIRLPKVVHLHKRKWVEETTYPRFTMIGQSLGSVYLSWEALCKFTPVYYFDTSGYAFTYPAARMFGCKVLSYTHYPTISLDMLSRVQTRSSMYNNDAMIAKSLMYGIVGSCAHVAMVNSSWTQSHIQKLWGISARIKLVYPPCDTSGLQELPLERSMNPAKIISVAQFRPEKAHSLQLEAFAVAIKDMEAGLPRPKLQFVGSCRNEADKKRLQCLRDHARELNVDSDVEFHENVPYSELVRLLGGAAAGIHSMTDEHFGISVVEYMASGAIPIAHNSAGPKMDIVLPEEGKQTGFLAQNVQEYADAILRIIKMPESERLEMAAAARKRASKFSEQRFYQDFKAAIRPVMFHNSRRS</sequence>
<evidence type="ECO:0000256" key="15">
    <source>
        <dbReference type="ARBA" id="ARBA00022989"/>
    </source>
</evidence>
<comment type="caution">
    <text evidence="27">The sequence shown here is derived from an EMBL/GenBank/DDBJ whole genome shotgun (WGS) entry which is preliminary data.</text>
</comment>
<dbReference type="GO" id="GO:0009506">
    <property type="term" value="C:plasmodesma"/>
    <property type="evidence" value="ECO:0007669"/>
    <property type="project" value="TreeGrafter"/>
</dbReference>
<comment type="cofactor">
    <cofactor evidence="1">
        <name>Mn(2+)</name>
        <dbReference type="ChEBI" id="CHEBI:29035"/>
    </cofactor>
</comment>
<protein>
    <recommendedName>
        <fullName evidence="8">GDP-Man:Man(3)GlcNAc(2)-PP-Dol alpha-1,2-mannosyltransferase</fullName>
        <ecNumber evidence="6">2.4.1.131</ecNumber>
        <ecNumber evidence="7">3.1.3.16</ecNumber>
    </recommendedName>
</protein>
<dbReference type="Pfam" id="PF00637">
    <property type="entry name" value="Clathrin"/>
    <property type="match status" value="6"/>
</dbReference>
<keyword evidence="11" id="KW-0479">Metal-binding</keyword>
<dbReference type="Gene3D" id="1.25.40.730">
    <property type="match status" value="1"/>
</dbReference>
<comment type="pathway">
    <text evidence="4">Protein modification; protein glycosylation.</text>
</comment>
<dbReference type="Pfam" id="PF01394">
    <property type="entry name" value="Clathrin_propel"/>
    <property type="match status" value="1"/>
</dbReference>
<comment type="cofactor">
    <cofactor evidence="2">
        <name>Mg(2+)</name>
        <dbReference type="ChEBI" id="CHEBI:18420"/>
    </cofactor>
</comment>
<feature type="domain" description="PPM-type phosphatase" evidence="26">
    <location>
        <begin position="111"/>
        <end position="363"/>
    </location>
</feature>
<feature type="repeat" description="CHCR" evidence="21">
    <location>
        <begin position="1032"/>
        <end position="1173"/>
    </location>
</feature>